<dbReference type="RefSeq" id="WP_378288936.1">
    <property type="nucleotide sequence ID" value="NZ_JBHSON010000094.1"/>
</dbReference>
<comment type="caution">
    <text evidence="1">The sequence shown here is derived from an EMBL/GenBank/DDBJ whole genome shotgun (WGS) entry which is preliminary data.</text>
</comment>
<dbReference type="SUPFAM" id="SSF55961">
    <property type="entry name" value="Bet v1-like"/>
    <property type="match status" value="1"/>
</dbReference>
<organism evidence="1 2">
    <name type="scientific">Actinomadura rugatobispora</name>
    <dbReference type="NCBI Taxonomy" id="1994"/>
    <lineage>
        <taxon>Bacteria</taxon>
        <taxon>Bacillati</taxon>
        <taxon>Actinomycetota</taxon>
        <taxon>Actinomycetes</taxon>
        <taxon>Streptosporangiales</taxon>
        <taxon>Thermomonosporaceae</taxon>
        <taxon>Actinomadura</taxon>
    </lineage>
</organism>
<dbReference type="Pfam" id="PF10604">
    <property type="entry name" value="Polyketide_cyc2"/>
    <property type="match status" value="1"/>
</dbReference>
<gene>
    <name evidence="1" type="ORF">ACFPZN_44380</name>
</gene>
<dbReference type="Proteomes" id="UP001596074">
    <property type="component" value="Unassembled WGS sequence"/>
</dbReference>
<dbReference type="EMBL" id="JBHSON010000094">
    <property type="protein sequence ID" value="MFC5752695.1"/>
    <property type="molecule type" value="Genomic_DNA"/>
</dbReference>
<dbReference type="Gene3D" id="3.30.530.20">
    <property type="match status" value="1"/>
</dbReference>
<dbReference type="InterPro" id="IPR019587">
    <property type="entry name" value="Polyketide_cyclase/dehydratase"/>
</dbReference>
<accession>A0ABW1ADU6</accession>
<dbReference type="InterPro" id="IPR023393">
    <property type="entry name" value="START-like_dom_sf"/>
</dbReference>
<sequence>MRFEITVDIDAPIETVWGHLVDVERWPQMTESITRVERLDDGPFGKGSKARVHQPKLPAAVWTVTDFDPGRAFTWESRSAGVVTTGAHILTESAGTVSARLTLDQKGPAAPLIGLLYGRLTRRYVTMEAEGLKTISTPQT</sequence>
<protein>
    <submittedName>
        <fullName evidence="1">SRPBCC family protein</fullName>
    </submittedName>
</protein>
<proteinExistence type="predicted"/>
<name>A0ABW1ADU6_9ACTN</name>
<reference evidence="2" key="1">
    <citation type="journal article" date="2019" name="Int. J. Syst. Evol. Microbiol.">
        <title>The Global Catalogue of Microorganisms (GCM) 10K type strain sequencing project: providing services to taxonomists for standard genome sequencing and annotation.</title>
        <authorList>
            <consortium name="The Broad Institute Genomics Platform"/>
            <consortium name="The Broad Institute Genome Sequencing Center for Infectious Disease"/>
            <person name="Wu L."/>
            <person name="Ma J."/>
        </authorList>
    </citation>
    <scope>NUCLEOTIDE SEQUENCE [LARGE SCALE GENOMIC DNA]</scope>
    <source>
        <strain evidence="2">KCTC 42087</strain>
    </source>
</reference>
<keyword evidence="2" id="KW-1185">Reference proteome</keyword>
<evidence type="ECO:0000313" key="2">
    <source>
        <dbReference type="Proteomes" id="UP001596074"/>
    </source>
</evidence>
<evidence type="ECO:0000313" key="1">
    <source>
        <dbReference type="EMBL" id="MFC5752695.1"/>
    </source>
</evidence>